<gene>
    <name evidence="2" type="ORF">OCBIM_22004082mg</name>
</gene>
<evidence type="ECO:0008006" key="3">
    <source>
        <dbReference type="Google" id="ProtNLM"/>
    </source>
</evidence>
<evidence type="ECO:0000256" key="1">
    <source>
        <dbReference type="SAM" id="SignalP"/>
    </source>
</evidence>
<organism evidence="2">
    <name type="scientific">Octopus bimaculoides</name>
    <name type="common">California two-spotted octopus</name>
    <dbReference type="NCBI Taxonomy" id="37653"/>
    <lineage>
        <taxon>Eukaryota</taxon>
        <taxon>Metazoa</taxon>
        <taxon>Spiralia</taxon>
        <taxon>Lophotrochozoa</taxon>
        <taxon>Mollusca</taxon>
        <taxon>Cephalopoda</taxon>
        <taxon>Coleoidea</taxon>
        <taxon>Octopodiformes</taxon>
        <taxon>Octopoda</taxon>
        <taxon>Incirrata</taxon>
        <taxon>Octopodidae</taxon>
        <taxon>Octopus</taxon>
    </lineage>
</organism>
<dbReference type="EMBL" id="KQ417133">
    <property type="protein sequence ID" value="KOF93575.1"/>
    <property type="molecule type" value="Genomic_DNA"/>
</dbReference>
<evidence type="ECO:0000313" key="2">
    <source>
        <dbReference type="EMBL" id="KOF93575.1"/>
    </source>
</evidence>
<sequence length="69" mass="7868">MVLMMLVVLASLILMVMVMCLCPNSIQCNLRIKVHHVRISHLEIIILSKSEVMIPQVIRSLLSSVLCYF</sequence>
<name>A0A0L8HXQ4_OCTBM</name>
<feature type="signal peptide" evidence="1">
    <location>
        <begin position="1"/>
        <end position="20"/>
    </location>
</feature>
<keyword evidence="1" id="KW-0732">Signal</keyword>
<dbReference type="AlphaFoldDB" id="A0A0L8HXQ4"/>
<reference evidence="2" key="1">
    <citation type="submission" date="2015-07" db="EMBL/GenBank/DDBJ databases">
        <title>MeaNS - Measles Nucleotide Surveillance Program.</title>
        <authorList>
            <person name="Tran T."/>
            <person name="Druce J."/>
        </authorList>
    </citation>
    <scope>NUCLEOTIDE SEQUENCE</scope>
    <source>
        <strain evidence="2">UCB-OBI-ISO-001</strain>
        <tissue evidence="2">Gonad</tissue>
    </source>
</reference>
<protein>
    <recommendedName>
        <fullName evidence="3">Secreted protein</fullName>
    </recommendedName>
</protein>
<accession>A0A0L8HXQ4</accession>
<proteinExistence type="predicted"/>
<feature type="chain" id="PRO_5005584012" description="Secreted protein" evidence="1">
    <location>
        <begin position="21"/>
        <end position="69"/>
    </location>
</feature>